<gene>
    <name evidence="3" type="ORF">SMACR_12736</name>
</gene>
<feature type="region of interest" description="Disordered" evidence="1">
    <location>
        <begin position="27"/>
        <end position="51"/>
    </location>
</feature>
<dbReference type="SUPFAM" id="SSF81383">
    <property type="entry name" value="F-box domain"/>
    <property type="match status" value="1"/>
</dbReference>
<protein>
    <recommendedName>
        <fullName evidence="5">F-box domain-containing protein</fullName>
    </recommendedName>
</protein>
<accession>A0A8S8ZGN7</accession>
<reference evidence="3 4" key="1">
    <citation type="submission" date="2017-07" db="EMBL/GenBank/DDBJ databases">
        <title>Genome sequence of the Sordaria macrospora wild type strain R19027.</title>
        <authorList>
            <person name="Nowrousian M."/>
            <person name="Teichert I."/>
            <person name="Kueck U."/>
        </authorList>
    </citation>
    <scope>NUCLEOTIDE SEQUENCE [LARGE SCALE GENOMIC DNA]</scope>
    <source>
        <strain evidence="3 4">R19027</strain>
        <tissue evidence="3">Mycelium</tissue>
    </source>
</reference>
<feature type="transmembrane region" description="Helical" evidence="2">
    <location>
        <begin position="195"/>
        <end position="216"/>
    </location>
</feature>
<evidence type="ECO:0008006" key="5">
    <source>
        <dbReference type="Google" id="ProtNLM"/>
    </source>
</evidence>
<evidence type="ECO:0000313" key="4">
    <source>
        <dbReference type="Proteomes" id="UP000433876"/>
    </source>
</evidence>
<keyword evidence="2" id="KW-0812">Transmembrane</keyword>
<keyword evidence="2" id="KW-1133">Transmembrane helix</keyword>
<keyword evidence="2" id="KW-0472">Membrane</keyword>
<evidence type="ECO:0000256" key="1">
    <source>
        <dbReference type="SAM" id="MobiDB-lite"/>
    </source>
</evidence>
<feature type="region of interest" description="Disordered" evidence="1">
    <location>
        <begin position="1"/>
        <end position="20"/>
    </location>
</feature>
<sequence length="220" mass="24906">MASLTRRHKSGPAPPCLAPQIPDFDPLIPTSSDGQPASSTGLLTKSSQHTGLAGKPYTEVHSDLAYYTAPKPSFMDLPAEIHLLITEQLIYPDALSMKHVNRYFYNLVDTGVRKKVEWLCQCRKLHLGCPNDRRCDLGSDVRFCRGSVKLLMQRWREHNECEARPGLGCLVYSTSTCTHRRKLRTRVKRWMRLKLTIDLPLLILALLVVLGAWWAVPLLC</sequence>
<feature type="compositionally biased region" description="Polar residues" evidence="1">
    <location>
        <begin position="29"/>
        <end position="50"/>
    </location>
</feature>
<proteinExistence type="predicted"/>
<feature type="compositionally biased region" description="Basic residues" evidence="1">
    <location>
        <begin position="1"/>
        <end position="10"/>
    </location>
</feature>
<dbReference type="AlphaFoldDB" id="A0A8S8ZGN7"/>
<dbReference type="Proteomes" id="UP000433876">
    <property type="component" value="Unassembled WGS sequence"/>
</dbReference>
<comment type="caution">
    <text evidence="3">The sequence shown here is derived from an EMBL/GenBank/DDBJ whole genome shotgun (WGS) entry which is preliminary data.</text>
</comment>
<dbReference type="EMBL" id="NMPR01000220">
    <property type="protein sequence ID" value="KAA8627936.1"/>
    <property type="molecule type" value="Genomic_DNA"/>
</dbReference>
<dbReference type="VEuPathDB" id="FungiDB:SMAC_12736"/>
<name>A0A8S8ZGN7_SORMA</name>
<evidence type="ECO:0000256" key="2">
    <source>
        <dbReference type="SAM" id="Phobius"/>
    </source>
</evidence>
<evidence type="ECO:0000313" key="3">
    <source>
        <dbReference type="EMBL" id="KAA8627936.1"/>
    </source>
</evidence>
<dbReference type="InterPro" id="IPR036047">
    <property type="entry name" value="F-box-like_dom_sf"/>
</dbReference>
<organism evidence="3 4">
    <name type="scientific">Sordaria macrospora</name>
    <dbReference type="NCBI Taxonomy" id="5147"/>
    <lineage>
        <taxon>Eukaryota</taxon>
        <taxon>Fungi</taxon>
        <taxon>Dikarya</taxon>
        <taxon>Ascomycota</taxon>
        <taxon>Pezizomycotina</taxon>
        <taxon>Sordariomycetes</taxon>
        <taxon>Sordariomycetidae</taxon>
        <taxon>Sordariales</taxon>
        <taxon>Sordariaceae</taxon>
        <taxon>Sordaria</taxon>
    </lineage>
</organism>